<feature type="domain" description="Cation/H+ exchanger transmembrane" evidence="11">
    <location>
        <begin position="3"/>
        <end position="258"/>
    </location>
</feature>
<dbReference type="Proteomes" id="UP001057481">
    <property type="component" value="Unassembled WGS sequence"/>
</dbReference>
<evidence type="ECO:0000256" key="8">
    <source>
        <dbReference type="ARBA" id="ARBA00023136"/>
    </source>
</evidence>
<keyword evidence="4 10" id="KW-0812">Transmembrane</keyword>
<evidence type="ECO:0000256" key="4">
    <source>
        <dbReference type="ARBA" id="ARBA00022692"/>
    </source>
</evidence>
<evidence type="ECO:0000256" key="2">
    <source>
        <dbReference type="ARBA" id="ARBA00022448"/>
    </source>
</evidence>
<sequence>MSLAIILVALTVLTLVHAVYGLLPLSLAFALIAIVTPTDAAAVSSVSGDTARFKIPQIILKNESLFNDASGIVLFELALTTYVSGYFSMQQALFDFAKEFIGGLLFGALLGMMIAKLRQKLTQLGDNNVTVILILELLTPFLIYYWADELGFSGILAVVATGLIQSIEPKRLQFSASERQIVSQNTWLLVENILNGLVFILLGLLLPKISYQLFKTQPELLGQLSLLAVMIYIVKFAIRLGWTRYFIWMHKKALIGGWMH</sequence>
<feature type="transmembrane region" description="Helical" evidence="10">
    <location>
        <begin position="152"/>
        <end position="167"/>
    </location>
</feature>
<keyword evidence="2" id="KW-0813">Transport</keyword>
<evidence type="ECO:0000256" key="5">
    <source>
        <dbReference type="ARBA" id="ARBA00022989"/>
    </source>
</evidence>
<keyword evidence="13" id="KW-1185">Reference proteome</keyword>
<comment type="caution">
    <text evidence="12">The sequence shown here is derived from an EMBL/GenBank/DDBJ whole genome shotgun (WGS) entry which is preliminary data.</text>
</comment>
<evidence type="ECO:0000256" key="7">
    <source>
        <dbReference type="ARBA" id="ARBA00023065"/>
    </source>
</evidence>
<dbReference type="EMBL" id="JAGMVS010000059">
    <property type="protein sequence ID" value="MCM2437223.1"/>
    <property type="molecule type" value="Genomic_DNA"/>
</dbReference>
<keyword evidence="7" id="KW-0406">Ion transport</keyword>
<evidence type="ECO:0000313" key="12">
    <source>
        <dbReference type="EMBL" id="MCM2437223.1"/>
    </source>
</evidence>
<feature type="transmembrane region" description="Helical" evidence="10">
    <location>
        <begin position="188"/>
        <end position="209"/>
    </location>
</feature>
<evidence type="ECO:0000256" key="3">
    <source>
        <dbReference type="ARBA" id="ARBA00022475"/>
    </source>
</evidence>
<comment type="subcellular location">
    <subcellularLocation>
        <location evidence="1">Cell membrane</location>
        <topology evidence="1">Multi-pass membrane protein</topology>
    </subcellularLocation>
</comment>
<feature type="transmembrane region" description="Helical" evidence="10">
    <location>
        <begin position="129"/>
        <end position="146"/>
    </location>
</feature>
<dbReference type="PANTHER" id="PTHR10110:SF86">
    <property type="entry name" value="SODIUM_HYDROGEN EXCHANGER 7"/>
    <property type="match status" value="1"/>
</dbReference>
<protein>
    <submittedName>
        <fullName evidence="12">Cation:proton antiporter</fullName>
    </submittedName>
</protein>
<dbReference type="InterPro" id="IPR018422">
    <property type="entry name" value="Cation/H_exchanger_CPA1"/>
</dbReference>
<dbReference type="Gene3D" id="6.10.140.1330">
    <property type="match status" value="1"/>
</dbReference>
<keyword evidence="9" id="KW-0739">Sodium transport</keyword>
<reference evidence="12" key="1">
    <citation type="submission" date="2021-04" db="EMBL/GenBank/DDBJ databases">
        <title>Taxonomic assessment of Weissella genus.</title>
        <authorList>
            <person name="Fanelli F."/>
            <person name="Chieffi D."/>
            <person name="Dell'Aquila A."/>
            <person name="Gyu-Sung C."/>
            <person name="Franz C.M.A.P."/>
            <person name="Fusco V."/>
        </authorList>
    </citation>
    <scope>NUCLEOTIDE SEQUENCE</scope>
    <source>
        <strain evidence="12">LMG 25373</strain>
    </source>
</reference>
<evidence type="ECO:0000256" key="9">
    <source>
        <dbReference type="ARBA" id="ARBA00023201"/>
    </source>
</evidence>
<organism evidence="12 13">
    <name type="scientific">Periweissella beninensis</name>
    <dbReference type="NCBI Taxonomy" id="504936"/>
    <lineage>
        <taxon>Bacteria</taxon>
        <taxon>Bacillati</taxon>
        <taxon>Bacillota</taxon>
        <taxon>Bacilli</taxon>
        <taxon>Lactobacillales</taxon>
        <taxon>Lactobacillaceae</taxon>
        <taxon>Periweissella</taxon>
    </lineage>
</organism>
<keyword evidence="6" id="KW-0915">Sodium</keyword>
<name>A0ABT0VHA9_9LACO</name>
<dbReference type="RefSeq" id="WP_205144344.1">
    <property type="nucleotide sequence ID" value="NZ_JAFBDN010000035.1"/>
</dbReference>
<gene>
    <name evidence="12" type="ORF">KAK10_04770</name>
</gene>
<accession>A0ABT0VHA9</accession>
<feature type="transmembrane region" description="Helical" evidence="10">
    <location>
        <begin position="100"/>
        <end position="117"/>
    </location>
</feature>
<keyword evidence="3" id="KW-1003">Cell membrane</keyword>
<evidence type="ECO:0000256" key="6">
    <source>
        <dbReference type="ARBA" id="ARBA00023053"/>
    </source>
</evidence>
<keyword evidence="5 10" id="KW-1133">Transmembrane helix</keyword>
<evidence type="ECO:0000313" key="13">
    <source>
        <dbReference type="Proteomes" id="UP001057481"/>
    </source>
</evidence>
<dbReference type="InterPro" id="IPR006153">
    <property type="entry name" value="Cation/H_exchanger_TM"/>
</dbReference>
<feature type="transmembrane region" description="Helical" evidence="10">
    <location>
        <begin position="221"/>
        <end position="242"/>
    </location>
</feature>
<proteinExistence type="predicted"/>
<evidence type="ECO:0000259" key="11">
    <source>
        <dbReference type="Pfam" id="PF00999"/>
    </source>
</evidence>
<dbReference type="Pfam" id="PF00999">
    <property type="entry name" value="Na_H_Exchanger"/>
    <property type="match status" value="1"/>
</dbReference>
<keyword evidence="8 10" id="KW-0472">Membrane</keyword>
<evidence type="ECO:0000256" key="10">
    <source>
        <dbReference type="SAM" id="Phobius"/>
    </source>
</evidence>
<dbReference type="PANTHER" id="PTHR10110">
    <property type="entry name" value="SODIUM/HYDROGEN EXCHANGER"/>
    <property type="match status" value="1"/>
</dbReference>
<evidence type="ECO:0000256" key="1">
    <source>
        <dbReference type="ARBA" id="ARBA00004651"/>
    </source>
</evidence>